<name>A0A6J5QVI8_9CAUD</name>
<dbReference type="EMBL" id="LR797128">
    <property type="protein sequence ID" value="CAB4188580.1"/>
    <property type="molecule type" value="Genomic_DNA"/>
</dbReference>
<gene>
    <name evidence="2" type="ORF">UFOVP1174_48</name>
</gene>
<evidence type="ECO:0000256" key="1">
    <source>
        <dbReference type="SAM" id="MobiDB-lite"/>
    </source>
</evidence>
<organism evidence="2">
    <name type="scientific">uncultured Caudovirales phage</name>
    <dbReference type="NCBI Taxonomy" id="2100421"/>
    <lineage>
        <taxon>Viruses</taxon>
        <taxon>Duplodnaviria</taxon>
        <taxon>Heunggongvirae</taxon>
        <taxon>Uroviricota</taxon>
        <taxon>Caudoviricetes</taxon>
        <taxon>Peduoviridae</taxon>
        <taxon>Maltschvirus</taxon>
        <taxon>Maltschvirus maltsch</taxon>
    </lineage>
</organism>
<reference evidence="2" key="1">
    <citation type="submission" date="2020-05" db="EMBL/GenBank/DDBJ databases">
        <authorList>
            <person name="Chiriac C."/>
            <person name="Salcher M."/>
            <person name="Ghai R."/>
            <person name="Kavagutti S V."/>
        </authorList>
    </citation>
    <scope>NUCLEOTIDE SEQUENCE</scope>
</reference>
<protein>
    <submittedName>
        <fullName evidence="2">Uncharacterized protein</fullName>
    </submittedName>
</protein>
<sequence length="82" mass="9274">MKYQKEVELKSTVPGADRYNYGQKWAKPVRPQTPRDNSQMGEPRWTPGTMPKGGFRSVFDFSGGESCSTKISNTDKPGRKVY</sequence>
<feature type="compositionally biased region" description="Polar residues" evidence="1">
    <location>
        <begin position="65"/>
        <end position="75"/>
    </location>
</feature>
<accession>A0A6J5QVI8</accession>
<proteinExistence type="predicted"/>
<feature type="region of interest" description="Disordered" evidence="1">
    <location>
        <begin position="17"/>
        <end position="56"/>
    </location>
</feature>
<evidence type="ECO:0000313" key="2">
    <source>
        <dbReference type="EMBL" id="CAB4188580.1"/>
    </source>
</evidence>
<feature type="region of interest" description="Disordered" evidence="1">
    <location>
        <begin position="63"/>
        <end position="82"/>
    </location>
</feature>